<feature type="transmembrane region" description="Helical" evidence="6">
    <location>
        <begin position="147"/>
        <end position="170"/>
    </location>
</feature>
<evidence type="ECO:0008006" key="9">
    <source>
        <dbReference type="Google" id="ProtNLM"/>
    </source>
</evidence>
<evidence type="ECO:0000256" key="1">
    <source>
        <dbReference type="ARBA" id="ARBA00004141"/>
    </source>
</evidence>
<proteinExistence type="inferred from homology"/>
<dbReference type="PANTHER" id="PTHR23291:SF32">
    <property type="entry name" value="BAX INHIBITOR 1"/>
    <property type="match status" value="1"/>
</dbReference>
<feature type="transmembrane region" description="Helical" evidence="6">
    <location>
        <begin position="38"/>
        <end position="55"/>
    </location>
</feature>
<dbReference type="CDD" id="cd10430">
    <property type="entry name" value="BI-1"/>
    <property type="match status" value="1"/>
</dbReference>
<evidence type="ECO:0000256" key="5">
    <source>
        <dbReference type="ARBA" id="ARBA00023136"/>
    </source>
</evidence>
<comment type="caution">
    <text evidence="7">The sequence shown here is derived from an EMBL/GenBank/DDBJ whole genome shotgun (WGS) entry which is preliminary data.</text>
</comment>
<feature type="transmembrane region" description="Helical" evidence="6">
    <location>
        <begin position="116"/>
        <end position="135"/>
    </location>
</feature>
<dbReference type="AlphaFoldDB" id="A0AAV1I595"/>
<dbReference type="PANTHER" id="PTHR23291">
    <property type="entry name" value="BAX INHIBITOR-RELATED"/>
    <property type="match status" value="1"/>
</dbReference>
<feature type="transmembrane region" description="Helical" evidence="6">
    <location>
        <begin position="216"/>
        <end position="235"/>
    </location>
</feature>
<gene>
    <name evidence="7" type="ORF">CVIRNUC_005703</name>
</gene>
<keyword evidence="4 6" id="KW-1133">Transmembrane helix</keyword>
<dbReference type="Proteomes" id="UP001314263">
    <property type="component" value="Unassembled WGS sequence"/>
</dbReference>
<evidence type="ECO:0000256" key="6">
    <source>
        <dbReference type="RuleBase" id="RU004379"/>
    </source>
</evidence>
<keyword evidence="8" id="KW-1185">Reference proteome</keyword>
<comment type="similarity">
    <text evidence="2 6">Belongs to the BI1 family.</text>
</comment>
<comment type="subcellular location">
    <subcellularLocation>
        <location evidence="1">Membrane</location>
        <topology evidence="1">Multi-pass membrane protein</topology>
    </subcellularLocation>
</comment>
<evidence type="ECO:0000256" key="2">
    <source>
        <dbReference type="ARBA" id="ARBA00010350"/>
    </source>
</evidence>
<sequence>MDFVDRMVGTGGSQRFRPDSLLKFTPLSVPVQKHLEKVYATLAAALVVAALGVYVQIITGISAGLVGVIGSVICMTWLTAMQPTAYNVNKRYALLGGAAFCNGFVVGPLVDLALGLNPAMVLTAFMATASIFACFSGAAMMAKRRSWLYLGGTLASALSIMMVMRLGTWFFGGRALMFQAELYVGLLVFVGYILVDTQMIIEKAYEGVRKDHVKDALDLFVDFMAIFVRVLVILIRSQEKKEERRERKRR</sequence>
<dbReference type="GO" id="GO:0016020">
    <property type="term" value="C:membrane"/>
    <property type="evidence" value="ECO:0007669"/>
    <property type="project" value="UniProtKB-SubCell"/>
</dbReference>
<evidence type="ECO:0000256" key="4">
    <source>
        <dbReference type="ARBA" id="ARBA00022989"/>
    </source>
</evidence>
<feature type="transmembrane region" description="Helical" evidence="6">
    <location>
        <begin position="92"/>
        <end position="110"/>
    </location>
</feature>
<dbReference type="InterPro" id="IPR006214">
    <property type="entry name" value="Bax_inhibitor_1-related"/>
</dbReference>
<protein>
    <recommendedName>
        <fullName evidence="9">Bax inhibitor 1</fullName>
    </recommendedName>
</protein>
<dbReference type="Pfam" id="PF01027">
    <property type="entry name" value="Bax1-I"/>
    <property type="match status" value="1"/>
</dbReference>
<organism evidence="7 8">
    <name type="scientific">Coccomyxa viridis</name>
    <dbReference type="NCBI Taxonomy" id="1274662"/>
    <lineage>
        <taxon>Eukaryota</taxon>
        <taxon>Viridiplantae</taxon>
        <taxon>Chlorophyta</taxon>
        <taxon>core chlorophytes</taxon>
        <taxon>Trebouxiophyceae</taxon>
        <taxon>Trebouxiophyceae incertae sedis</taxon>
        <taxon>Coccomyxaceae</taxon>
        <taxon>Coccomyxa</taxon>
    </lineage>
</organism>
<keyword evidence="5 6" id="KW-0472">Membrane</keyword>
<feature type="transmembrane region" description="Helical" evidence="6">
    <location>
        <begin position="176"/>
        <end position="195"/>
    </location>
</feature>
<evidence type="ECO:0000313" key="8">
    <source>
        <dbReference type="Proteomes" id="UP001314263"/>
    </source>
</evidence>
<keyword evidence="3 6" id="KW-0812">Transmembrane</keyword>
<accession>A0AAV1I595</accession>
<dbReference type="EMBL" id="CAUYUE010000007">
    <property type="protein sequence ID" value="CAK0782469.1"/>
    <property type="molecule type" value="Genomic_DNA"/>
</dbReference>
<evidence type="ECO:0000313" key="7">
    <source>
        <dbReference type="EMBL" id="CAK0782469.1"/>
    </source>
</evidence>
<evidence type="ECO:0000256" key="3">
    <source>
        <dbReference type="ARBA" id="ARBA00022692"/>
    </source>
</evidence>
<reference evidence="7 8" key="1">
    <citation type="submission" date="2023-10" db="EMBL/GenBank/DDBJ databases">
        <authorList>
            <person name="Maclean D."/>
            <person name="Macfadyen A."/>
        </authorList>
    </citation>
    <scope>NUCLEOTIDE SEQUENCE [LARGE SCALE GENOMIC DNA]</scope>
</reference>
<feature type="transmembrane region" description="Helical" evidence="6">
    <location>
        <begin position="61"/>
        <end position="80"/>
    </location>
</feature>
<name>A0AAV1I595_9CHLO</name>